<keyword evidence="3" id="KW-0862">Zinc</keyword>
<evidence type="ECO:0000256" key="2">
    <source>
        <dbReference type="ARBA" id="ARBA00022771"/>
    </source>
</evidence>
<dbReference type="FunFam" id="3.40.630.30:FF:000013">
    <property type="entry name" value="cysteine-rich protein 2-binding protein-like"/>
    <property type="match status" value="1"/>
</dbReference>
<dbReference type="PROSITE" id="PS51186">
    <property type="entry name" value="GNAT"/>
    <property type="match status" value="1"/>
</dbReference>
<keyword evidence="2" id="KW-0863">Zinc-finger</keyword>
<dbReference type="Gene3D" id="3.90.980.20">
    <property type="match status" value="1"/>
</dbReference>
<reference evidence="7" key="1">
    <citation type="submission" date="2025-08" db="UniProtKB">
        <authorList>
            <consortium name="RefSeq"/>
        </authorList>
    </citation>
    <scope>IDENTIFICATION</scope>
</reference>
<keyword evidence="1" id="KW-0479">Metal-binding</keyword>
<feature type="region of interest" description="Disordered" evidence="4">
    <location>
        <begin position="218"/>
        <end position="261"/>
    </location>
</feature>
<accession>A0AAJ6VVI0</accession>
<dbReference type="GO" id="GO:0016747">
    <property type="term" value="F:acyltransferase activity, transferring groups other than amino-acyl groups"/>
    <property type="evidence" value="ECO:0007669"/>
    <property type="project" value="InterPro"/>
</dbReference>
<dbReference type="InterPro" id="IPR000182">
    <property type="entry name" value="GNAT_dom"/>
</dbReference>
<dbReference type="InterPro" id="IPR016181">
    <property type="entry name" value="Acyl_CoA_acyltransferase"/>
</dbReference>
<dbReference type="GO" id="GO:0008270">
    <property type="term" value="F:zinc ion binding"/>
    <property type="evidence" value="ECO:0007669"/>
    <property type="project" value="UniProtKB-KW"/>
</dbReference>
<dbReference type="CDD" id="cd04301">
    <property type="entry name" value="NAT_SF"/>
    <property type="match status" value="1"/>
</dbReference>
<evidence type="ECO:0000256" key="1">
    <source>
        <dbReference type="ARBA" id="ARBA00022723"/>
    </source>
</evidence>
<dbReference type="KEGG" id="goe:100905365"/>
<dbReference type="InterPro" id="IPR019786">
    <property type="entry name" value="Zinc_finger_PHD-type_CS"/>
</dbReference>
<dbReference type="CTD" id="35113"/>
<protein>
    <submittedName>
        <fullName evidence="7">Cysteine-rich protein 2-binding protein</fullName>
    </submittedName>
</protein>
<name>A0AAJ6VVI0_9ACAR</name>
<dbReference type="Pfam" id="PF00583">
    <property type="entry name" value="Acetyltransf_1"/>
    <property type="match status" value="1"/>
</dbReference>
<sequence length="590" mass="67854">MDDTECSGDVDSHMDFTSEDSPLHCYCGTKEVDVLSMIPCNGCKRYFHQDCFKTNRFSTLVGDRFISLDCESCGEKGEKVTRRPFTWPSAVCLTLYNLQMNGTHGKKGYFQWREQVCRFIEERWTQFFPDRKKAPKWQGAVACTLSTSAGVTFQSGINDVGEPGWWKLINNMPPDPNVAISQKPKKRRMPAGDLHPVEELGPRIRKKVLPDSVYQNYTIRDPKPKTEDTGTHAMNSNVEHSDAKPAPNEHNCEASNDSSMECPEDAESAAEETLVHPKEQALTVKALPIARLPPHDEEKLLQKLESFVASGSPMTPKQKRFLNKLRVRQMKRDRGLEVFDLDGECTRLTKQSINSDHEVLDRFVHTNVISTPMTFDSQEKFSVKLLGTNAAFTQIGFRSPYTHRDLKPFIFRDSHPDYPRIRLMKEICSHRLISECERTEYAVKSVDFVYVRPHHIAVVNSICRSFFWEGIDMSDQLNYPEFSIVALYGKIVIGFAFMAPLANCNDAYLSFLWTHPHFRRRGLARFMLYHLTQSCAGKDITLHVAATNPAVFLYQNFKFRIEKYCMNFYEKYLPGPSRECKHALFMRLKR</sequence>
<feature type="compositionally biased region" description="Basic and acidic residues" evidence="4">
    <location>
        <begin position="220"/>
        <end position="230"/>
    </location>
</feature>
<proteinExistence type="predicted"/>
<dbReference type="AlphaFoldDB" id="A0AAJ6VVI0"/>
<keyword evidence="6" id="KW-1185">Reference proteome</keyword>
<dbReference type="PROSITE" id="PS01359">
    <property type="entry name" value="ZF_PHD_1"/>
    <property type="match status" value="1"/>
</dbReference>
<dbReference type="InterPro" id="IPR011011">
    <property type="entry name" value="Znf_FYVE_PHD"/>
</dbReference>
<organism evidence="6 7">
    <name type="scientific">Galendromus occidentalis</name>
    <name type="common">western predatory mite</name>
    <dbReference type="NCBI Taxonomy" id="34638"/>
    <lineage>
        <taxon>Eukaryota</taxon>
        <taxon>Metazoa</taxon>
        <taxon>Ecdysozoa</taxon>
        <taxon>Arthropoda</taxon>
        <taxon>Chelicerata</taxon>
        <taxon>Arachnida</taxon>
        <taxon>Acari</taxon>
        <taxon>Parasitiformes</taxon>
        <taxon>Mesostigmata</taxon>
        <taxon>Gamasina</taxon>
        <taxon>Phytoseioidea</taxon>
        <taxon>Phytoseiidae</taxon>
        <taxon>Typhlodrominae</taxon>
        <taxon>Galendromus</taxon>
    </lineage>
</organism>
<gene>
    <name evidence="7" type="primary">LOC100905365</name>
</gene>
<dbReference type="Proteomes" id="UP000694867">
    <property type="component" value="Unplaced"/>
</dbReference>
<dbReference type="Gene3D" id="3.40.630.30">
    <property type="match status" value="1"/>
</dbReference>
<evidence type="ECO:0000256" key="4">
    <source>
        <dbReference type="SAM" id="MobiDB-lite"/>
    </source>
</evidence>
<dbReference type="SUPFAM" id="SSF57903">
    <property type="entry name" value="FYVE/PHD zinc finger"/>
    <property type="match status" value="1"/>
</dbReference>
<evidence type="ECO:0000313" key="6">
    <source>
        <dbReference type="Proteomes" id="UP000694867"/>
    </source>
</evidence>
<dbReference type="RefSeq" id="XP_003738918.1">
    <property type="nucleotide sequence ID" value="XM_003738870.1"/>
</dbReference>
<dbReference type="GeneID" id="100905365"/>
<dbReference type="SUPFAM" id="SSF55729">
    <property type="entry name" value="Acyl-CoA N-acyltransferases (Nat)"/>
    <property type="match status" value="1"/>
</dbReference>
<evidence type="ECO:0000256" key="3">
    <source>
        <dbReference type="ARBA" id="ARBA00022833"/>
    </source>
</evidence>
<evidence type="ECO:0000313" key="7">
    <source>
        <dbReference type="RefSeq" id="XP_003738918.1"/>
    </source>
</evidence>
<evidence type="ECO:0000259" key="5">
    <source>
        <dbReference type="PROSITE" id="PS51186"/>
    </source>
</evidence>
<feature type="domain" description="N-acetyltransferase" evidence="5">
    <location>
        <begin position="446"/>
        <end position="590"/>
    </location>
</feature>